<dbReference type="InterPro" id="IPR036034">
    <property type="entry name" value="PDZ_sf"/>
</dbReference>
<gene>
    <name evidence="2" type="ORF">BGX16_0916</name>
</gene>
<keyword evidence="3" id="KW-1185">Reference proteome</keyword>
<dbReference type="Gene3D" id="2.60.40.4070">
    <property type="match status" value="1"/>
</dbReference>
<protein>
    <submittedName>
        <fullName evidence="2">Putative secreted protein (Por secretion system target)</fullName>
    </submittedName>
</protein>
<sequence>MKKLWALGLLASAQIGIAAESFGGIGLAIYPSESGAEVAHVVQGSAAEKAGIVIGDFLLSANGVPLEGESLEYDMEVLRGNPGESLELSVQRDGEILTLHLEREKLVVQSETENAQALFNKSANEEMVHLDDVELATLNAQVYASKSLSSAEETPRNVQNLSDFSRGEIAFELSESGTAHLTVLSAKGQKVRSMQFEGSMGANRISWNGSMLPAGNYLVRVSQNGNTLYFQGALR</sequence>
<dbReference type="InterPro" id="IPR041489">
    <property type="entry name" value="PDZ_6"/>
</dbReference>
<dbReference type="Pfam" id="PF17820">
    <property type="entry name" value="PDZ_6"/>
    <property type="match status" value="1"/>
</dbReference>
<dbReference type="InterPro" id="IPR001478">
    <property type="entry name" value="PDZ"/>
</dbReference>
<evidence type="ECO:0000313" key="2">
    <source>
        <dbReference type="EMBL" id="PJJ40964.1"/>
    </source>
</evidence>
<name>A0A2M9A5G8_9BACT</name>
<dbReference type="SMART" id="SM00228">
    <property type="entry name" value="PDZ"/>
    <property type="match status" value="1"/>
</dbReference>
<dbReference type="SUPFAM" id="SSF50156">
    <property type="entry name" value="PDZ domain-like"/>
    <property type="match status" value="1"/>
</dbReference>
<feature type="domain" description="PDZ" evidence="1">
    <location>
        <begin position="14"/>
        <end position="79"/>
    </location>
</feature>
<dbReference type="Gene3D" id="2.30.42.10">
    <property type="match status" value="1"/>
</dbReference>
<dbReference type="EMBL" id="PGEX01000001">
    <property type="protein sequence ID" value="PJJ40964.1"/>
    <property type="molecule type" value="Genomic_DNA"/>
</dbReference>
<dbReference type="RefSeq" id="WP_100424987.1">
    <property type="nucleotide sequence ID" value="NZ_JAXFBG010000059.1"/>
</dbReference>
<dbReference type="AlphaFoldDB" id="A0A2M9A5G8"/>
<dbReference type="PROSITE" id="PS50106">
    <property type="entry name" value="PDZ"/>
    <property type="match status" value="1"/>
</dbReference>
<dbReference type="Proteomes" id="UP000231134">
    <property type="component" value="Unassembled WGS sequence"/>
</dbReference>
<comment type="caution">
    <text evidence="2">The sequence shown here is derived from an EMBL/GenBank/DDBJ whole genome shotgun (WGS) entry which is preliminary data.</text>
</comment>
<dbReference type="OrthoDB" id="44616at2"/>
<proteinExistence type="predicted"/>
<organism evidence="2 3">
    <name type="scientific">Hallerella succinigenes</name>
    <dbReference type="NCBI Taxonomy" id="1896222"/>
    <lineage>
        <taxon>Bacteria</taxon>
        <taxon>Pseudomonadati</taxon>
        <taxon>Fibrobacterota</taxon>
        <taxon>Fibrobacteria</taxon>
        <taxon>Fibrobacterales</taxon>
        <taxon>Fibrobacteraceae</taxon>
        <taxon>Hallerella</taxon>
    </lineage>
</organism>
<evidence type="ECO:0000259" key="1">
    <source>
        <dbReference type="PROSITE" id="PS50106"/>
    </source>
</evidence>
<accession>A0A2M9A5G8</accession>
<reference evidence="2 3" key="1">
    <citation type="submission" date="2017-11" db="EMBL/GenBank/DDBJ databases">
        <title>Animal gut microbial communities from fecal samples from Wisconsin, USA.</title>
        <authorList>
            <person name="Neumann A."/>
        </authorList>
    </citation>
    <scope>NUCLEOTIDE SEQUENCE [LARGE SCALE GENOMIC DNA]</scope>
    <source>
        <strain evidence="2 3">UWS3</strain>
    </source>
</reference>
<evidence type="ECO:0000313" key="3">
    <source>
        <dbReference type="Proteomes" id="UP000231134"/>
    </source>
</evidence>